<accession>A0A7W5ERR2</accession>
<dbReference type="Pfam" id="PF13439">
    <property type="entry name" value="Glyco_transf_4"/>
    <property type="match status" value="1"/>
</dbReference>
<reference evidence="3 4" key="1">
    <citation type="submission" date="2020-08" db="EMBL/GenBank/DDBJ databases">
        <title>Genomic Encyclopedia of Type Strains, Phase III (KMG-III): the genomes of soil and plant-associated and newly described type strains.</title>
        <authorList>
            <person name="Whitman W."/>
        </authorList>
    </citation>
    <scope>NUCLEOTIDE SEQUENCE [LARGE SCALE GENOMIC DNA]</scope>
    <source>
        <strain evidence="3 4">CECT 7744</strain>
    </source>
</reference>
<sequence length="329" mass="35289">MEFVLLQARGELLAKAEALFSVHDLACERIRYLPLALARYLRHQRPDALIAAMWPLTVIAPVARLLSGHSCTLIVSEHAILSAQYAGWGSIHRFLLRSSTAIGYRLADACIGVSRGVADDMQKLSLQPAGLFTVVHNPMRSQRCPSTRQLAEAEALWGQGGPRILTVGSLKPVKNHALLLHAFSRLVNHASARLMLLGQGQQEASLRALASELGVAGRVVFVGFQPDPTPFYHTADLFVLSSDHEGFGNVIVEALSCGTPIVSTACPSGPAEILNNGEYGFLVPVGDDAALADAMAASLQGEHPRERLIARAGCFSPSVAADKYLELLS</sequence>
<evidence type="ECO:0000259" key="1">
    <source>
        <dbReference type="Pfam" id="PF00534"/>
    </source>
</evidence>
<comment type="caution">
    <text evidence="3">The sequence shown here is derived from an EMBL/GenBank/DDBJ whole genome shotgun (WGS) entry which is preliminary data.</text>
</comment>
<dbReference type="Proteomes" id="UP000518892">
    <property type="component" value="Unassembled WGS sequence"/>
</dbReference>
<gene>
    <name evidence="3" type="ORF">FHR97_000375</name>
</gene>
<dbReference type="PANTHER" id="PTHR12526:SF637">
    <property type="entry name" value="GLYCOSYLTRANSFERASE EPSF-RELATED"/>
    <property type="match status" value="1"/>
</dbReference>
<evidence type="ECO:0000313" key="3">
    <source>
        <dbReference type="EMBL" id="MBB3229560.1"/>
    </source>
</evidence>
<dbReference type="Pfam" id="PF00534">
    <property type="entry name" value="Glycos_transf_1"/>
    <property type="match status" value="1"/>
</dbReference>
<feature type="domain" description="Glycosyl transferase family 1" evidence="1">
    <location>
        <begin position="157"/>
        <end position="312"/>
    </location>
</feature>
<evidence type="ECO:0000313" key="4">
    <source>
        <dbReference type="Proteomes" id="UP000518892"/>
    </source>
</evidence>
<dbReference type="GO" id="GO:0016757">
    <property type="term" value="F:glycosyltransferase activity"/>
    <property type="evidence" value="ECO:0007669"/>
    <property type="project" value="InterPro"/>
</dbReference>
<dbReference type="SUPFAM" id="SSF53756">
    <property type="entry name" value="UDP-Glycosyltransferase/glycogen phosphorylase"/>
    <property type="match status" value="1"/>
</dbReference>
<feature type="domain" description="Glycosyltransferase subfamily 4-like N-terminal" evidence="2">
    <location>
        <begin position="29"/>
        <end position="138"/>
    </location>
</feature>
<dbReference type="AlphaFoldDB" id="A0A7W5ERR2"/>
<dbReference type="CDD" id="cd03811">
    <property type="entry name" value="GT4_GT28_WabH-like"/>
    <property type="match status" value="1"/>
</dbReference>
<name>A0A7W5ERR2_9GAMM</name>
<dbReference type="EMBL" id="JACHXR010000001">
    <property type="protein sequence ID" value="MBB3229560.1"/>
    <property type="molecule type" value="Genomic_DNA"/>
</dbReference>
<dbReference type="PANTHER" id="PTHR12526">
    <property type="entry name" value="GLYCOSYLTRANSFERASE"/>
    <property type="match status" value="1"/>
</dbReference>
<proteinExistence type="predicted"/>
<keyword evidence="3" id="KW-0808">Transferase</keyword>
<dbReference type="GO" id="GO:1901135">
    <property type="term" value="P:carbohydrate derivative metabolic process"/>
    <property type="evidence" value="ECO:0007669"/>
    <property type="project" value="UniProtKB-ARBA"/>
</dbReference>
<keyword evidence="4" id="KW-1185">Reference proteome</keyword>
<protein>
    <submittedName>
        <fullName evidence="3">Glycosyltransferase involved in cell wall biosynthesis</fullName>
    </submittedName>
</protein>
<dbReference type="Gene3D" id="3.40.50.2000">
    <property type="entry name" value="Glycogen Phosphorylase B"/>
    <property type="match status" value="2"/>
</dbReference>
<dbReference type="InterPro" id="IPR001296">
    <property type="entry name" value="Glyco_trans_1"/>
</dbReference>
<evidence type="ECO:0000259" key="2">
    <source>
        <dbReference type="Pfam" id="PF13439"/>
    </source>
</evidence>
<organism evidence="3 4">
    <name type="scientific">Halomonas stenophila</name>
    <dbReference type="NCBI Taxonomy" id="795312"/>
    <lineage>
        <taxon>Bacteria</taxon>
        <taxon>Pseudomonadati</taxon>
        <taxon>Pseudomonadota</taxon>
        <taxon>Gammaproteobacteria</taxon>
        <taxon>Oceanospirillales</taxon>
        <taxon>Halomonadaceae</taxon>
        <taxon>Halomonas</taxon>
    </lineage>
</organism>
<dbReference type="InterPro" id="IPR028098">
    <property type="entry name" value="Glyco_trans_4-like_N"/>
</dbReference>